<accession>G3JUV6</accession>
<dbReference type="Gene3D" id="3.40.50.1820">
    <property type="entry name" value="alpha/beta hydrolase"/>
    <property type="match status" value="1"/>
</dbReference>
<gene>
    <name evidence="3" type="ORF">CCM_09597</name>
</gene>
<dbReference type="InterPro" id="IPR029058">
    <property type="entry name" value="AB_hydrolase_fold"/>
</dbReference>
<keyword evidence="4" id="KW-1185">Reference proteome</keyword>
<dbReference type="eggNOG" id="ENOG502S2P7">
    <property type="taxonomic scope" value="Eukaryota"/>
</dbReference>
<dbReference type="GO" id="GO:0004806">
    <property type="term" value="F:triacylglycerol lipase activity"/>
    <property type="evidence" value="ECO:0007669"/>
    <property type="project" value="InterPro"/>
</dbReference>
<dbReference type="STRING" id="983644.G3JUV6"/>
<sequence>MFSLYFILTTLTTLGRAAGVRGLGPLLPSQDEFYTVPPAAELAAVQNGDILRWRTTPHPISALGIKPLNLQGEYQALYKTVDSVGADTATVLSIMVPHNANMSKLLSYQVAEDAAYLDCAPSYALQLGSQSKLFGTILTEAELALIDAALQQGWVVVAPDHQGPRAAWLARANAAHAILDGIRAATRSGHFSGIESTPTIALWGYSGGGITSTAALELRAQYAPELTTIVGAALGGLAPDIQNVITTCNKGPYAGIIVSGIMALCSEFPALQALVDSHLRPEYKNKFERTRTQCIVPTAADWLFQDVLASFDNATALLARPDVRRLLQDNNLGGRGMPDVPVFIYKGVADDLSPVADTDALVDYYCAHGAPSLQYYRDLTANHGGMAVAGAGRAVDFLRAVMNGEAQPSGCHRETVASGYFDIRGSKHIPSYVINLLLDLLGKPVGTFTIG</sequence>
<keyword evidence="2" id="KW-0732">Signal</keyword>
<dbReference type="EMBL" id="JH126408">
    <property type="protein sequence ID" value="EGX87636.1"/>
    <property type="molecule type" value="Genomic_DNA"/>
</dbReference>
<dbReference type="OrthoDB" id="2373480at2759"/>
<protein>
    <submittedName>
        <fullName evidence="3">Secretory lipase</fullName>
    </submittedName>
</protein>
<dbReference type="InParanoid" id="G3JUV6"/>
<dbReference type="HOGENOM" id="CLU_029538_5_0_1"/>
<feature type="signal peptide" evidence="2">
    <location>
        <begin position="1"/>
        <end position="17"/>
    </location>
</feature>
<dbReference type="PANTHER" id="PTHR34853:SF5">
    <property type="entry name" value="LIP-DOMAIN-CONTAINING PROTEIN-RELATED"/>
    <property type="match status" value="1"/>
</dbReference>
<dbReference type="OMA" id="VHYERAN"/>
<dbReference type="InterPro" id="IPR005152">
    <property type="entry name" value="Lipase_secreted"/>
</dbReference>
<dbReference type="GeneID" id="18171599"/>
<dbReference type="Proteomes" id="UP000001610">
    <property type="component" value="Unassembled WGS sequence"/>
</dbReference>
<organism evidence="3 4">
    <name type="scientific">Cordyceps militaris (strain CM01)</name>
    <name type="common">Caterpillar fungus</name>
    <dbReference type="NCBI Taxonomy" id="983644"/>
    <lineage>
        <taxon>Eukaryota</taxon>
        <taxon>Fungi</taxon>
        <taxon>Dikarya</taxon>
        <taxon>Ascomycota</taxon>
        <taxon>Pezizomycotina</taxon>
        <taxon>Sordariomycetes</taxon>
        <taxon>Hypocreomycetidae</taxon>
        <taxon>Hypocreales</taxon>
        <taxon>Cordycipitaceae</taxon>
        <taxon>Cordyceps</taxon>
    </lineage>
</organism>
<evidence type="ECO:0000313" key="3">
    <source>
        <dbReference type="EMBL" id="EGX87636.1"/>
    </source>
</evidence>
<name>G3JUV6_CORMM</name>
<feature type="chain" id="PRO_5003446543" evidence="2">
    <location>
        <begin position="18"/>
        <end position="451"/>
    </location>
</feature>
<dbReference type="GO" id="GO:0016042">
    <property type="term" value="P:lipid catabolic process"/>
    <property type="evidence" value="ECO:0007669"/>
    <property type="project" value="InterPro"/>
</dbReference>
<dbReference type="RefSeq" id="XP_006674793.1">
    <property type="nucleotide sequence ID" value="XM_006674730.1"/>
</dbReference>
<dbReference type="Pfam" id="PF03583">
    <property type="entry name" value="LIP"/>
    <property type="match status" value="1"/>
</dbReference>
<dbReference type="SMR" id="G3JUV6"/>
<dbReference type="VEuPathDB" id="FungiDB:CCM_09597"/>
<keyword evidence="1" id="KW-0378">Hydrolase</keyword>
<dbReference type="Gene3D" id="1.10.260.130">
    <property type="match status" value="1"/>
</dbReference>
<dbReference type="SUPFAM" id="SSF53474">
    <property type="entry name" value="alpha/beta-Hydrolases"/>
    <property type="match status" value="1"/>
</dbReference>
<reference evidence="3 4" key="1">
    <citation type="journal article" date="2011" name="Genome Biol.">
        <title>Genome sequence of the insect pathogenic fungus Cordyceps militaris, a valued traditional Chinese medicine.</title>
        <authorList>
            <person name="Zheng P."/>
            <person name="Xia Y."/>
            <person name="Xiao G."/>
            <person name="Xiong C."/>
            <person name="Hu X."/>
            <person name="Zhang S."/>
            <person name="Zheng H."/>
            <person name="Huang Y."/>
            <person name="Zhou Y."/>
            <person name="Wang S."/>
            <person name="Zhao G.P."/>
            <person name="Liu X."/>
            <person name="St Leger R.J."/>
            <person name="Wang C."/>
        </authorList>
    </citation>
    <scope>NUCLEOTIDE SEQUENCE [LARGE SCALE GENOMIC DNA]</scope>
    <source>
        <strain evidence="3 4">CM01</strain>
    </source>
</reference>
<proteinExistence type="predicted"/>
<dbReference type="PANTHER" id="PTHR34853">
    <property type="match status" value="1"/>
</dbReference>
<evidence type="ECO:0000313" key="4">
    <source>
        <dbReference type="Proteomes" id="UP000001610"/>
    </source>
</evidence>
<evidence type="ECO:0000256" key="2">
    <source>
        <dbReference type="SAM" id="SignalP"/>
    </source>
</evidence>
<dbReference type="KEGG" id="cmt:CCM_09597"/>
<evidence type="ECO:0000256" key="1">
    <source>
        <dbReference type="ARBA" id="ARBA00022801"/>
    </source>
</evidence>
<dbReference type="AlphaFoldDB" id="G3JUV6"/>